<dbReference type="Pfam" id="PF08282">
    <property type="entry name" value="Hydrolase_3"/>
    <property type="match status" value="1"/>
</dbReference>
<dbReference type="InterPro" id="IPR001538">
    <property type="entry name" value="Man6P_isomerase-2_C"/>
</dbReference>
<dbReference type="Pfam" id="PF01050">
    <property type="entry name" value="MannoseP_isomer"/>
    <property type="match status" value="1"/>
</dbReference>
<organism evidence="2">
    <name type="scientific">viral metagenome</name>
    <dbReference type="NCBI Taxonomy" id="1070528"/>
    <lineage>
        <taxon>unclassified sequences</taxon>
        <taxon>metagenomes</taxon>
        <taxon>organismal metagenomes</taxon>
    </lineage>
</organism>
<name>A0A6C0BZQ1_9ZZZZ</name>
<sequence>MERPKTIFCDIDGTLWDHVGGVTDQAVASVHKLLPNTKEAIDKWDRLGYRIILTTGRKESLRPKTEKELLRLGIVYDKLIMGLGGGVRIIINDRKLNGNKNTCYAVNVVRNKGIPYYDFTSKFVTIKDNQPTLVNKPWGKEELIEYNDHYVVKKLFMKANECCSMQYHELKRETIYVLSGKVRLYIGKDINNLEQREMVAGDKVTITPYTIHRMEGIEDSEYLECSTPELWDVIRLADKYKRENTSESDYF</sequence>
<dbReference type="SUPFAM" id="SSF56784">
    <property type="entry name" value="HAD-like"/>
    <property type="match status" value="1"/>
</dbReference>
<dbReference type="AlphaFoldDB" id="A0A6C0BZQ1"/>
<dbReference type="SUPFAM" id="SSF51182">
    <property type="entry name" value="RmlC-like cupins"/>
    <property type="match status" value="1"/>
</dbReference>
<protein>
    <recommendedName>
        <fullName evidence="1">Mannose-6-phosphate isomerase type II C-terminal domain-containing protein</fullName>
    </recommendedName>
</protein>
<proteinExistence type="predicted"/>
<dbReference type="GO" id="GO:0016779">
    <property type="term" value="F:nucleotidyltransferase activity"/>
    <property type="evidence" value="ECO:0007669"/>
    <property type="project" value="InterPro"/>
</dbReference>
<evidence type="ECO:0000313" key="2">
    <source>
        <dbReference type="EMBL" id="QHS97311.1"/>
    </source>
</evidence>
<dbReference type="InterPro" id="IPR014710">
    <property type="entry name" value="RmlC-like_jellyroll"/>
</dbReference>
<dbReference type="InterPro" id="IPR011051">
    <property type="entry name" value="RmlC_Cupin_sf"/>
</dbReference>
<feature type="domain" description="Mannose-6-phosphate isomerase type II C-terminal" evidence="1">
    <location>
        <begin position="132"/>
        <end position="215"/>
    </location>
</feature>
<dbReference type="Gene3D" id="3.40.50.1000">
    <property type="entry name" value="HAD superfamily/HAD-like"/>
    <property type="match status" value="1"/>
</dbReference>
<dbReference type="GO" id="GO:0005976">
    <property type="term" value="P:polysaccharide metabolic process"/>
    <property type="evidence" value="ECO:0007669"/>
    <property type="project" value="InterPro"/>
</dbReference>
<evidence type="ECO:0000259" key="1">
    <source>
        <dbReference type="Pfam" id="PF01050"/>
    </source>
</evidence>
<reference evidence="2" key="1">
    <citation type="journal article" date="2020" name="Nature">
        <title>Giant virus diversity and host interactions through global metagenomics.</title>
        <authorList>
            <person name="Schulz F."/>
            <person name="Roux S."/>
            <person name="Paez-Espino D."/>
            <person name="Jungbluth S."/>
            <person name="Walsh D.A."/>
            <person name="Denef V.J."/>
            <person name="McMahon K.D."/>
            <person name="Konstantinidis K.T."/>
            <person name="Eloe-Fadrosh E.A."/>
            <person name="Kyrpides N.C."/>
            <person name="Woyke T."/>
        </authorList>
    </citation>
    <scope>NUCLEOTIDE SEQUENCE</scope>
    <source>
        <strain evidence="2">GVMAG-M-3300020169-51</strain>
    </source>
</reference>
<dbReference type="InterPro" id="IPR036412">
    <property type="entry name" value="HAD-like_sf"/>
</dbReference>
<accession>A0A6C0BZQ1</accession>
<dbReference type="EMBL" id="MN739293">
    <property type="protein sequence ID" value="QHS97311.1"/>
    <property type="molecule type" value="Genomic_DNA"/>
</dbReference>
<dbReference type="InterPro" id="IPR023214">
    <property type="entry name" value="HAD_sf"/>
</dbReference>
<dbReference type="Gene3D" id="2.60.120.10">
    <property type="entry name" value="Jelly Rolls"/>
    <property type="match status" value="1"/>
</dbReference>